<dbReference type="PROSITE" id="PS51257">
    <property type="entry name" value="PROKAR_LIPOPROTEIN"/>
    <property type="match status" value="1"/>
</dbReference>
<organism evidence="8 9">
    <name type="scientific">Mucilaginibacter aquariorum</name>
    <dbReference type="NCBI Taxonomy" id="2967225"/>
    <lineage>
        <taxon>Bacteria</taxon>
        <taxon>Pseudomonadati</taxon>
        <taxon>Bacteroidota</taxon>
        <taxon>Sphingobacteriia</taxon>
        <taxon>Sphingobacteriales</taxon>
        <taxon>Sphingobacteriaceae</taxon>
        <taxon>Mucilaginibacter</taxon>
    </lineage>
</organism>
<evidence type="ECO:0000313" key="8">
    <source>
        <dbReference type="EMBL" id="MCQ6961112.1"/>
    </source>
</evidence>
<reference evidence="8 9" key="1">
    <citation type="submission" date="2022-07" db="EMBL/GenBank/DDBJ databases">
        <title>Mucilaginibacter sp. JC4.</title>
        <authorList>
            <person name="Le V."/>
            <person name="Ko S.-R."/>
            <person name="Ahn C.-Y."/>
            <person name="Oh H.-M."/>
        </authorList>
    </citation>
    <scope>NUCLEOTIDE SEQUENCE [LARGE SCALE GENOMIC DNA]</scope>
    <source>
        <strain evidence="8 9">JC4</strain>
    </source>
</reference>
<evidence type="ECO:0000256" key="1">
    <source>
        <dbReference type="ARBA" id="ARBA00004442"/>
    </source>
</evidence>
<dbReference type="EMBL" id="JANHOH010000011">
    <property type="protein sequence ID" value="MCQ6961112.1"/>
    <property type="molecule type" value="Genomic_DNA"/>
</dbReference>
<dbReference type="Proteomes" id="UP001204376">
    <property type="component" value="Unassembled WGS sequence"/>
</dbReference>
<evidence type="ECO:0000313" key="9">
    <source>
        <dbReference type="Proteomes" id="UP001204376"/>
    </source>
</evidence>
<gene>
    <name evidence="8" type="ORF">NPE20_24265</name>
</gene>
<protein>
    <submittedName>
        <fullName evidence="8">RagB/SusD family nutrient uptake outer membrane protein</fullName>
    </submittedName>
</protein>
<evidence type="ECO:0000256" key="5">
    <source>
        <dbReference type="ARBA" id="ARBA00023237"/>
    </source>
</evidence>
<dbReference type="InterPro" id="IPR033985">
    <property type="entry name" value="SusD-like_N"/>
</dbReference>
<dbReference type="Pfam" id="PF07980">
    <property type="entry name" value="SusD_RagB"/>
    <property type="match status" value="1"/>
</dbReference>
<evidence type="ECO:0000259" key="6">
    <source>
        <dbReference type="Pfam" id="PF07980"/>
    </source>
</evidence>
<dbReference type="SUPFAM" id="SSF48452">
    <property type="entry name" value="TPR-like"/>
    <property type="match status" value="1"/>
</dbReference>
<name>A0ABT1T915_9SPHI</name>
<feature type="domain" description="RagB/SusD" evidence="6">
    <location>
        <begin position="341"/>
        <end position="442"/>
    </location>
</feature>
<dbReference type="InterPro" id="IPR012944">
    <property type="entry name" value="SusD_RagB_dom"/>
</dbReference>
<comment type="caution">
    <text evidence="8">The sequence shown here is derived from an EMBL/GenBank/DDBJ whole genome shotgun (WGS) entry which is preliminary data.</text>
</comment>
<dbReference type="Pfam" id="PF14322">
    <property type="entry name" value="SusD-like_3"/>
    <property type="match status" value="1"/>
</dbReference>
<comment type="subcellular location">
    <subcellularLocation>
        <location evidence="1">Cell outer membrane</location>
    </subcellularLocation>
</comment>
<comment type="similarity">
    <text evidence="2">Belongs to the SusD family.</text>
</comment>
<evidence type="ECO:0000256" key="2">
    <source>
        <dbReference type="ARBA" id="ARBA00006275"/>
    </source>
</evidence>
<proteinExistence type="inferred from homology"/>
<dbReference type="InterPro" id="IPR011990">
    <property type="entry name" value="TPR-like_helical_dom_sf"/>
</dbReference>
<keyword evidence="4" id="KW-0472">Membrane</keyword>
<evidence type="ECO:0000256" key="3">
    <source>
        <dbReference type="ARBA" id="ARBA00022729"/>
    </source>
</evidence>
<evidence type="ECO:0000256" key="4">
    <source>
        <dbReference type="ARBA" id="ARBA00023136"/>
    </source>
</evidence>
<dbReference type="Gene3D" id="1.25.40.390">
    <property type="match status" value="1"/>
</dbReference>
<feature type="domain" description="SusD-like N-terminal" evidence="7">
    <location>
        <begin position="35"/>
        <end position="229"/>
    </location>
</feature>
<accession>A0ABT1T915</accession>
<keyword evidence="3" id="KW-0732">Signal</keyword>
<keyword evidence="5" id="KW-0998">Cell outer membrane</keyword>
<dbReference type="RefSeq" id="WP_256541280.1">
    <property type="nucleotide sequence ID" value="NZ_JANHOH010000011.1"/>
</dbReference>
<evidence type="ECO:0000259" key="7">
    <source>
        <dbReference type="Pfam" id="PF14322"/>
    </source>
</evidence>
<sequence length="459" mass="52019">MKKQNSLYIRLMHQCSYTKWLLLLLTCLVLASCKKYLDAKPDKTLAVPSTLQDFQAILDNNFLNLDYPFAGDIGSDDYFLKASDLSNFSTNDQLTYVWGANTANDLDWNYAYNMVERCNVVLDGLEKNNVQGGASIKGSALFFRGYTFFQVANVFSLPYDAGNSNSLPGIPLRLSADITVKTTRSSMQETYQQIISDLRSSLPLLQVSPKVKTRPSKPAAYGALARTYLAMGDYTNANKYADSCLQLYNKLMDYNTLDSTIANPISQFNDEVIFHATTSGRDGVLNPYYARVDTNLYATYTNNDLRKHIFYTYADDGYYEFKGDYTGQSYGSLFGGIAVDEMLLVRAETYARLGNNSNAIADLNLLLVKRYSKSSFIPYPENYANPLPLILQERRKELAFRSEIRWSDLRRLNKEPQYAKTLTRVINGQIYTLPPNDKRYAWLIPVSVIQESGISQNTR</sequence>
<keyword evidence="9" id="KW-1185">Reference proteome</keyword>